<accession>A0AA38VUJ6</accession>
<comment type="subcellular location">
    <subcellularLocation>
        <location evidence="2">Chromosome</location>
        <location evidence="2">Telomere</location>
    </subcellularLocation>
    <subcellularLocation>
        <location evidence="1">Nucleus</location>
    </subcellularLocation>
</comment>
<evidence type="ECO:0000313" key="10">
    <source>
        <dbReference type="Proteomes" id="UP001174694"/>
    </source>
</evidence>
<feature type="region of interest" description="Disordered" evidence="7">
    <location>
        <begin position="80"/>
        <end position="101"/>
    </location>
</feature>
<evidence type="ECO:0000256" key="2">
    <source>
        <dbReference type="ARBA" id="ARBA00004574"/>
    </source>
</evidence>
<sequence length="1786" mass="197704">MGSTAIASSVLDSLPPRPPTPPRDAKHALNPLAKPALSADPTLSLQTPPGIHEPDSGSSSTSRRKRVGFSAKAEYKEIAPYAEGEATRNHPTPVSLPSSSARPVKSILKATSTPNPIDPLTGNYFDINNPGQINIVTMLDSTIQQLAGADRNSKLDAYMMLGRALKASNNLPDRIALQDKMSLFMQFIQRDMTTKNSHGSLDTSLVNHSLNLLITFLHFPAIASTLSNDFGVFIVDHCIRSFEDKNVPKDIIRHLMQVIAFQNFSPKVMTSDRVGRLVATLHKIEEYLTGKSIVMSRIHIYRKLIKQCKQQMLLHTDWLLDLFTDMLSSMREIRSAAIALGLDAAYTLGREKLMARRVMEILQLTFQEQKYIEYYAYQLTKMIESKTESASVPQIWSVVILLLPGPEKWDFFLPWLKIIQLCFNSPDYQTKQEANFAWCRLTYKIQLDDRGLAKMIATLSGPLASQLKRRSTGKHSEDLRRVVLGSICNIFYYAFKPNANLTLLDKYWDDSVRPLMERLLDGKLERAKENMTQASTILSGLFDSSTPRLWKEDHVVDKPLVRPEELPAIDAKWVRRNASKVFAIVGPIIETNFLELSVSGSTTYKLWKSLVGSVASAASKEIKVSVDTATFMAHAFGVLMRIWTKGLAGTDYDSEEPLRFLGAAKEFVLILVDSLGVLPFTEKLLAMSKPNNFVPVATPSHRTNKNVGLTKSPLLHLFSILSSLPPGVPDDESFAGFLQPIFAPFFASRGDKAQADLAQELLQTVPFDSLLPYGPWLFVSKKIEASLDATQHSHQTTGSGSEPPIGHEYRDIVKVLERGLRSTPNLPFTCWQSLFVAVSERVRDETGDAGLAIVVVEHLAKALIELVTNHEEGAIPPTYLNAATALMVASTHPRDRQAVEAARRRLWGSAMTGSRSASFDPLENVYKLESMLLVSLYDQFEHYDPEKFVVPLLKEISSFLDRCNSELLVRSLVLLQDGLACWIRDGKNLLNGRQSPAALEAVKLLSGKICTLLTDFEHPEDIPLASLESLLCAAFDSKHQNIVNTICTMWNRLFDNTTEIQYPERLRDLLISIHPFVDIVLPGLDVSSFESASHQPAFLESQEDAMLLDLPSPRSAIKSLARPSSSHRSSPISVDLSMSASRRRFEATPTPRASKPLRQSATPKLRHDDSQVQFAAIDSSPLAHAHESQNLTDRQMEVRERQKENAVLFPEIRSSPGATKDKAVPPVLASLPVAPQNPLEQDKATTPEPDGDFEEYITSTPTPRRGQPVILPDQELPDLPSPGTPRRYPLLSELQRSRSGSSIDEWTFEFSSSPVSGSPNPRHHIGSAAQAMELDEVNENLQPDGLEVSGGETEEALATAAEKGRNRVGEHAEPVESSPAALPAQRSTADVPSTPSRRLRSMAALGSESDDVFMDAHSSPIQRTPRPKARSNQPTPLQVSSAVADNNQSFEVSDVDERSLMRVAAEMERRGARPQPVDSDLPSSQISNADEPETRECITVGGEKRRRGRPRKHKLASSSAPVPPTPVVLSIPAVEKVAPPSPQEKPVEGKRGRKKRKRSHSKTQREAGSSAKKQKHQESGDEVLELADGQADSVAGGMLISGVPQQQKPIPFVDAAVQPMGVFDENEVSDLSMDNPAAVLPTEDPVLEEALLEVDSMEIDAMHADDDIQSQIAQEADEAMGRTKEYARPAETSTEVDANPMKEREESEQGEPLDTQAPARQGDDKAEAAETPKSKLGELMGFLRSGLDILRFSRFSREEVYEVEDMFMDMKRELYEAERRGRQDRQ</sequence>
<organism evidence="9 10">
    <name type="scientific">Pleurostoma richardsiae</name>
    <dbReference type="NCBI Taxonomy" id="41990"/>
    <lineage>
        <taxon>Eukaryota</taxon>
        <taxon>Fungi</taxon>
        <taxon>Dikarya</taxon>
        <taxon>Ascomycota</taxon>
        <taxon>Pezizomycotina</taxon>
        <taxon>Sordariomycetes</taxon>
        <taxon>Sordariomycetidae</taxon>
        <taxon>Calosphaeriales</taxon>
        <taxon>Pleurostomataceae</taxon>
        <taxon>Pleurostoma</taxon>
    </lineage>
</organism>
<comment type="caution">
    <text evidence="9">The sequence shown here is derived from an EMBL/GenBank/DDBJ whole genome shotgun (WGS) entry which is preliminary data.</text>
</comment>
<keyword evidence="3" id="KW-0158">Chromosome</keyword>
<feature type="compositionally biased region" description="Basic and acidic residues" evidence="7">
    <location>
        <begin position="1455"/>
        <end position="1471"/>
    </location>
</feature>
<dbReference type="PANTHER" id="PTHR22928">
    <property type="entry name" value="TELOMERE-ASSOCIATED PROTEIN RIF1"/>
    <property type="match status" value="1"/>
</dbReference>
<dbReference type="InterPro" id="IPR016024">
    <property type="entry name" value="ARM-type_fold"/>
</dbReference>
<feature type="region of interest" description="Disordered" evidence="7">
    <location>
        <begin position="1675"/>
        <end position="1734"/>
    </location>
</feature>
<evidence type="ECO:0000256" key="7">
    <source>
        <dbReference type="SAM" id="MobiDB-lite"/>
    </source>
</evidence>
<feature type="compositionally biased region" description="Basic and acidic residues" evidence="7">
    <location>
        <begin position="1721"/>
        <end position="1734"/>
    </location>
</feature>
<feature type="region of interest" description="Disordered" evidence="7">
    <location>
        <begin position="1231"/>
        <end position="1288"/>
    </location>
</feature>
<keyword evidence="5" id="KW-0539">Nucleus</keyword>
<evidence type="ECO:0000256" key="1">
    <source>
        <dbReference type="ARBA" id="ARBA00004123"/>
    </source>
</evidence>
<feature type="compositionally biased region" description="Basic and acidic residues" evidence="7">
    <location>
        <begin position="1679"/>
        <end position="1688"/>
    </location>
</feature>
<feature type="compositionally biased region" description="Low complexity" evidence="7">
    <location>
        <begin position="1119"/>
        <end position="1133"/>
    </location>
</feature>
<feature type="region of interest" description="Disordered" evidence="7">
    <location>
        <begin position="1"/>
        <end position="68"/>
    </location>
</feature>
<evidence type="ECO:0000256" key="6">
    <source>
        <dbReference type="ARBA" id="ARBA00023306"/>
    </source>
</evidence>
<reference evidence="9" key="1">
    <citation type="submission" date="2022-07" db="EMBL/GenBank/DDBJ databases">
        <title>Fungi with potential for degradation of polypropylene.</title>
        <authorList>
            <person name="Gostincar C."/>
        </authorList>
    </citation>
    <scope>NUCLEOTIDE SEQUENCE</scope>
    <source>
        <strain evidence="9">EXF-13308</strain>
    </source>
</reference>
<feature type="compositionally biased region" description="Polar residues" evidence="7">
    <location>
        <begin position="89"/>
        <end position="101"/>
    </location>
</feature>
<feature type="domain" description="Telomere-associated protein Rif1 N-terminal" evidence="8">
    <location>
        <begin position="146"/>
        <end position="512"/>
    </location>
</feature>
<evidence type="ECO:0000313" key="9">
    <source>
        <dbReference type="EMBL" id="KAJ9151937.1"/>
    </source>
</evidence>
<protein>
    <submittedName>
        <fullName evidence="9">Telomere length regulator protein rif1</fullName>
    </submittedName>
</protein>
<gene>
    <name evidence="9" type="ORF">NKR23_g2655</name>
</gene>
<feature type="compositionally biased region" description="Polar residues" evidence="7">
    <location>
        <begin position="1385"/>
        <end position="1396"/>
    </location>
</feature>
<feature type="compositionally biased region" description="Basic residues" evidence="7">
    <location>
        <begin position="1504"/>
        <end position="1515"/>
    </location>
</feature>
<evidence type="ECO:0000256" key="3">
    <source>
        <dbReference type="ARBA" id="ARBA00022454"/>
    </source>
</evidence>
<keyword evidence="4" id="KW-0779">Telomere</keyword>
<feature type="compositionally biased region" description="Basic residues" evidence="7">
    <location>
        <begin position="1551"/>
        <end position="1562"/>
    </location>
</feature>
<dbReference type="InterPro" id="IPR022031">
    <property type="entry name" value="Rif1_N"/>
</dbReference>
<keyword evidence="10" id="KW-1185">Reference proteome</keyword>
<feature type="compositionally biased region" description="Polar residues" evidence="7">
    <location>
        <begin position="1"/>
        <end position="11"/>
    </location>
</feature>
<feature type="region of interest" description="Disordered" evidence="7">
    <location>
        <begin position="1118"/>
        <end position="1199"/>
    </location>
</feature>
<dbReference type="Pfam" id="PF12231">
    <property type="entry name" value="Rif1_N"/>
    <property type="match status" value="1"/>
</dbReference>
<evidence type="ECO:0000256" key="4">
    <source>
        <dbReference type="ARBA" id="ARBA00022895"/>
    </source>
</evidence>
<dbReference type="EMBL" id="JANBVO010000005">
    <property type="protein sequence ID" value="KAJ9151937.1"/>
    <property type="molecule type" value="Genomic_DNA"/>
</dbReference>
<evidence type="ECO:0000259" key="8">
    <source>
        <dbReference type="Pfam" id="PF12231"/>
    </source>
</evidence>
<dbReference type="GO" id="GO:0140445">
    <property type="term" value="C:chromosome, telomeric repeat region"/>
    <property type="evidence" value="ECO:0007669"/>
    <property type="project" value="TreeGrafter"/>
</dbReference>
<name>A0AA38VUJ6_9PEZI</name>
<keyword evidence="6" id="KW-0131">Cell cycle</keyword>
<proteinExistence type="predicted"/>
<feature type="compositionally biased region" description="Polar residues" evidence="7">
    <location>
        <begin position="1430"/>
        <end position="1451"/>
    </location>
</feature>
<dbReference type="Proteomes" id="UP001174694">
    <property type="component" value="Unassembled WGS sequence"/>
</dbReference>
<dbReference type="PANTHER" id="PTHR22928:SF3">
    <property type="entry name" value="TELOMERE-ASSOCIATED PROTEIN RIF1"/>
    <property type="match status" value="1"/>
</dbReference>
<feature type="region of interest" description="Disordered" evidence="7">
    <location>
        <begin position="1340"/>
        <end position="1584"/>
    </location>
</feature>
<evidence type="ECO:0000256" key="5">
    <source>
        <dbReference type="ARBA" id="ARBA00023242"/>
    </source>
</evidence>
<dbReference type="SUPFAM" id="SSF48371">
    <property type="entry name" value="ARM repeat"/>
    <property type="match status" value="1"/>
</dbReference>
<dbReference type="GO" id="GO:0000723">
    <property type="term" value="P:telomere maintenance"/>
    <property type="evidence" value="ECO:0007669"/>
    <property type="project" value="TreeGrafter"/>
</dbReference>
<feature type="compositionally biased region" description="Basic and acidic residues" evidence="7">
    <location>
        <begin position="1362"/>
        <end position="1374"/>
    </location>
</feature>
<dbReference type="GO" id="GO:0005634">
    <property type="term" value="C:nucleus"/>
    <property type="evidence" value="ECO:0007669"/>
    <property type="project" value="UniProtKB-SubCell"/>
</dbReference>